<dbReference type="EMBL" id="CAJVPQ010027468">
    <property type="protein sequence ID" value="CAG8771212.1"/>
    <property type="molecule type" value="Genomic_DNA"/>
</dbReference>
<dbReference type="GO" id="GO:0008270">
    <property type="term" value="F:zinc ion binding"/>
    <property type="evidence" value="ECO:0007669"/>
    <property type="project" value="UniProtKB-KW"/>
</dbReference>
<dbReference type="SUPFAM" id="SSF57756">
    <property type="entry name" value="Retrovirus zinc finger-like domains"/>
    <property type="match status" value="1"/>
</dbReference>
<accession>A0A9N9J9H7</accession>
<feature type="domain" description="CCHC-type" evidence="2">
    <location>
        <begin position="57"/>
        <end position="72"/>
    </location>
</feature>
<evidence type="ECO:0000313" key="4">
    <source>
        <dbReference type="Proteomes" id="UP000789570"/>
    </source>
</evidence>
<keyword evidence="1" id="KW-0862">Zinc</keyword>
<protein>
    <submittedName>
        <fullName evidence="3">17724_t:CDS:1</fullName>
    </submittedName>
</protein>
<keyword evidence="4" id="KW-1185">Reference proteome</keyword>
<feature type="non-terminal residue" evidence="3">
    <location>
        <position position="1"/>
    </location>
</feature>
<dbReference type="InterPro" id="IPR036875">
    <property type="entry name" value="Znf_CCHC_sf"/>
</dbReference>
<sequence>EDIRKKSEFSLKLTNLLLDTNGRYLISIESMEVAKNGETYFLDRKRLIWTDPNVKLCFNCQVPGHQSQNCRKNHSAPQD</sequence>
<evidence type="ECO:0000256" key="1">
    <source>
        <dbReference type="PROSITE-ProRule" id="PRU00047"/>
    </source>
</evidence>
<keyword evidence="1" id="KW-0863">Zinc-finger</keyword>
<dbReference type="Proteomes" id="UP000789570">
    <property type="component" value="Unassembled WGS sequence"/>
</dbReference>
<keyword evidence="1" id="KW-0479">Metal-binding</keyword>
<dbReference type="AlphaFoldDB" id="A0A9N9J9H7"/>
<organism evidence="3 4">
    <name type="scientific">Funneliformis caledonium</name>
    <dbReference type="NCBI Taxonomy" id="1117310"/>
    <lineage>
        <taxon>Eukaryota</taxon>
        <taxon>Fungi</taxon>
        <taxon>Fungi incertae sedis</taxon>
        <taxon>Mucoromycota</taxon>
        <taxon>Glomeromycotina</taxon>
        <taxon>Glomeromycetes</taxon>
        <taxon>Glomerales</taxon>
        <taxon>Glomeraceae</taxon>
        <taxon>Funneliformis</taxon>
    </lineage>
</organism>
<dbReference type="GO" id="GO:0003676">
    <property type="term" value="F:nucleic acid binding"/>
    <property type="evidence" value="ECO:0007669"/>
    <property type="project" value="InterPro"/>
</dbReference>
<dbReference type="OrthoDB" id="7608935at2759"/>
<dbReference type="SMART" id="SM00343">
    <property type="entry name" value="ZnF_C2HC"/>
    <property type="match status" value="1"/>
</dbReference>
<proteinExistence type="predicted"/>
<evidence type="ECO:0000259" key="2">
    <source>
        <dbReference type="PROSITE" id="PS50158"/>
    </source>
</evidence>
<comment type="caution">
    <text evidence="3">The sequence shown here is derived from an EMBL/GenBank/DDBJ whole genome shotgun (WGS) entry which is preliminary data.</text>
</comment>
<dbReference type="Gene3D" id="4.10.60.10">
    <property type="entry name" value="Zinc finger, CCHC-type"/>
    <property type="match status" value="1"/>
</dbReference>
<dbReference type="PROSITE" id="PS50158">
    <property type="entry name" value="ZF_CCHC"/>
    <property type="match status" value="1"/>
</dbReference>
<name>A0A9N9J9H7_9GLOM</name>
<dbReference type="InterPro" id="IPR001878">
    <property type="entry name" value="Znf_CCHC"/>
</dbReference>
<evidence type="ECO:0000313" key="3">
    <source>
        <dbReference type="EMBL" id="CAG8771212.1"/>
    </source>
</evidence>
<gene>
    <name evidence="3" type="ORF">FCALED_LOCUS17548</name>
</gene>
<reference evidence="3" key="1">
    <citation type="submission" date="2021-06" db="EMBL/GenBank/DDBJ databases">
        <authorList>
            <person name="Kallberg Y."/>
            <person name="Tangrot J."/>
            <person name="Rosling A."/>
        </authorList>
    </citation>
    <scope>NUCLEOTIDE SEQUENCE</scope>
    <source>
        <strain evidence="3">UK204</strain>
    </source>
</reference>
<dbReference type="Pfam" id="PF00098">
    <property type="entry name" value="zf-CCHC"/>
    <property type="match status" value="1"/>
</dbReference>